<organism evidence="9">
    <name type="scientific">Colwellia sp. C1</name>
    <dbReference type="NCBI Taxonomy" id="1737566"/>
    <lineage>
        <taxon>Bacteria</taxon>
        <taxon>Pseudomonadati</taxon>
        <taxon>Pseudomonadota</taxon>
        <taxon>Gammaproteobacteria</taxon>
        <taxon>Alteromonadales</taxon>
        <taxon>Colwelliaceae</taxon>
        <taxon>Colwellia</taxon>
    </lineage>
</organism>
<sequence>MNFLKSIVCASVILAVSACGDNETSQTHIAQAEKLLTEKQNTSAIISLKNAIKLDVKNAKARFLLGRLYLSSGDGFGAIKELERALELKYDVNKALPLLARAYILTESDDDVFSLEKEAESLIPSSKIQFLAYKTIAALRTNNEKLATETVELALSLSKTDGYSMLATAYLTFSKKNTTDAAALVARILTATPDNADALMLQGQIAIVDKNYPQAVTSFKKYVALQPNANKVQLFIADALLKNGQYVEAEAIADTLLAKIPNQPFLQYIKAMARFEVKDYEAASHFSSLSLTSGFNSFSLKLVAGASAFYLHNYEQSHLHLKDVINYLPGDHAARRMLAVSQLQLGLIEDISETLGDYKSSNQDNTPFLAALSYELMELGAYEKAKELAEYATDAPEANAKQSAQAGILKLMMNDPSGIENLELALQQNPELISAELALAFASIKAGDLARADDIANKWLKQYPTKGGGYNLKATIAFAQNKLAQGQAALEQSLILEPNNVYALTEMVKLANHQKKPAKAMALTEEAIVAHPHNIKALGQYFEFHKNEEGLKALAIAQKDNATDINYGVLLADALLQLQQYKRASRILAGYQVNSKTPKRYWQLMLIANSKQEDAQEVFLILEKWRENNPYHLEPVLLLVNYWSAQKLPDRALNVLKRSFKQHPDNLKLHLVKMQVLLNSNRPDEARNLLKDLSSFDFNKDVKAGIEGRIFLLEKNFSAAVPKLKQQYEAKPSDQNATFLAYALEQNNQKQEAIKLLESYSLEYGSQPKVSLTLANMYLSIDVNKAIVEYEKLIKVQPNNIVVLNNLSWLYMEKNLFSKALMYAKKAYSTSAEIPNVVDTYAQVLLKSGDKVEALVKAEQAYKLSKAGNVDIALNFAETLLANNDKEQAKKILLEISIKTEVQKAKYQQLLVQLM</sequence>
<reference evidence="9" key="1">
    <citation type="submission" date="2015-08" db="EMBL/GenBank/DDBJ databases">
        <title>Partial sequence of psychrophilic Colwellia sp.</title>
        <authorList>
            <person name="Pankowski J.A."/>
            <person name="Leong J.S."/>
            <person name="Nano F.E."/>
        </authorList>
    </citation>
    <scope>NUCLEOTIDE SEQUENCE</scope>
    <source>
        <strain evidence="9">C1</strain>
    </source>
</reference>
<keyword evidence="2" id="KW-0812">Transmembrane</keyword>
<dbReference type="Gene3D" id="1.25.40.10">
    <property type="entry name" value="Tetratricopeptide repeat domain"/>
    <property type="match status" value="6"/>
</dbReference>
<keyword evidence="6" id="KW-0472">Membrane</keyword>
<evidence type="ECO:0000256" key="5">
    <source>
        <dbReference type="ARBA" id="ARBA00022989"/>
    </source>
</evidence>
<dbReference type="PROSITE" id="PS51257">
    <property type="entry name" value="PROKAR_LIPOPROTEIN"/>
    <property type="match status" value="1"/>
</dbReference>
<protein>
    <submittedName>
        <fullName evidence="9">TPR domain protein</fullName>
    </submittedName>
</protein>
<dbReference type="InterPro" id="IPR019734">
    <property type="entry name" value="TPR_rpt"/>
</dbReference>
<keyword evidence="5" id="KW-1133">Transmembrane helix</keyword>
<evidence type="ECO:0000256" key="1">
    <source>
        <dbReference type="ARBA" id="ARBA00004167"/>
    </source>
</evidence>
<dbReference type="AlphaFoldDB" id="A0A0P0LXV2"/>
<dbReference type="EMBL" id="KT428295">
    <property type="protein sequence ID" value="ALK44281.1"/>
    <property type="molecule type" value="Genomic_DNA"/>
</dbReference>
<dbReference type="GO" id="GO:0030943">
    <property type="term" value="F:mitochondrion targeting sequence binding"/>
    <property type="evidence" value="ECO:0007669"/>
    <property type="project" value="TreeGrafter"/>
</dbReference>
<dbReference type="NCBIfam" id="TIGR02917">
    <property type="entry name" value="PEP_TPR_lipo"/>
    <property type="match status" value="1"/>
</dbReference>
<dbReference type="InterPro" id="IPR011990">
    <property type="entry name" value="TPR-like_helical_dom_sf"/>
</dbReference>
<evidence type="ECO:0000256" key="3">
    <source>
        <dbReference type="ARBA" id="ARBA00022737"/>
    </source>
</evidence>
<evidence type="ECO:0000256" key="7">
    <source>
        <dbReference type="ARBA" id="ARBA00038030"/>
    </source>
</evidence>
<dbReference type="GO" id="GO:0016020">
    <property type="term" value="C:membrane"/>
    <property type="evidence" value="ECO:0007669"/>
    <property type="project" value="UniProtKB-SubCell"/>
</dbReference>
<dbReference type="InterPro" id="IPR014266">
    <property type="entry name" value="PEP-CTERM_TPR_PrsT"/>
</dbReference>
<dbReference type="GO" id="GO:0030150">
    <property type="term" value="P:protein import into mitochondrial matrix"/>
    <property type="evidence" value="ECO:0007669"/>
    <property type="project" value="TreeGrafter"/>
</dbReference>
<accession>A0A0P0LXV2</accession>
<feature type="repeat" description="TPR" evidence="8">
    <location>
        <begin position="196"/>
        <end position="229"/>
    </location>
</feature>
<name>A0A0P0LXV2_9GAMM</name>
<proteinExistence type="inferred from homology"/>
<comment type="subcellular location">
    <subcellularLocation>
        <location evidence="1">Membrane</location>
        <topology evidence="1">Single-pass membrane protein</topology>
    </subcellularLocation>
</comment>
<dbReference type="SMART" id="SM00028">
    <property type="entry name" value="TPR"/>
    <property type="match status" value="8"/>
</dbReference>
<dbReference type="Pfam" id="PF14559">
    <property type="entry name" value="TPR_19"/>
    <property type="match status" value="3"/>
</dbReference>
<dbReference type="PANTHER" id="PTHR46208">
    <property type="entry name" value="MITOCHONDRIAL IMPORT RECEPTOR SUBUNIT TOM70"/>
    <property type="match status" value="1"/>
</dbReference>
<comment type="similarity">
    <text evidence="7">Belongs to the Tom70 family.</text>
</comment>
<evidence type="ECO:0000256" key="8">
    <source>
        <dbReference type="PROSITE-ProRule" id="PRU00339"/>
    </source>
</evidence>
<dbReference type="PANTHER" id="PTHR46208:SF1">
    <property type="entry name" value="MITOCHONDRIAL IMPORT RECEPTOR SUBUNIT TOM70"/>
    <property type="match status" value="1"/>
</dbReference>
<dbReference type="GO" id="GO:0008320">
    <property type="term" value="F:protein transmembrane transporter activity"/>
    <property type="evidence" value="ECO:0007669"/>
    <property type="project" value="TreeGrafter"/>
</dbReference>
<dbReference type="Pfam" id="PF13432">
    <property type="entry name" value="TPR_16"/>
    <property type="match status" value="1"/>
</dbReference>
<evidence type="ECO:0000256" key="6">
    <source>
        <dbReference type="ARBA" id="ARBA00023136"/>
    </source>
</evidence>
<keyword evidence="4 8" id="KW-0802">TPR repeat</keyword>
<keyword evidence="3" id="KW-0677">Repeat</keyword>
<evidence type="ECO:0000313" key="9">
    <source>
        <dbReference type="EMBL" id="ALK44281.1"/>
    </source>
</evidence>
<feature type="repeat" description="TPR" evidence="8">
    <location>
        <begin position="59"/>
        <end position="92"/>
    </location>
</feature>
<evidence type="ECO:0000256" key="4">
    <source>
        <dbReference type="ARBA" id="ARBA00022803"/>
    </source>
</evidence>
<dbReference type="PROSITE" id="PS50005">
    <property type="entry name" value="TPR"/>
    <property type="match status" value="2"/>
</dbReference>
<evidence type="ECO:0000256" key="2">
    <source>
        <dbReference type="ARBA" id="ARBA00022692"/>
    </source>
</evidence>
<dbReference type="SUPFAM" id="SSF48452">
    <property type="entry name" value="TPR-like"/>
    <property type="match status" value="5"/>
</dbReference>